<reference evidence="2" key="1">
    <citation type="journal article" date="2019" name="Int. J. Syst. Evol. Microbiol.">
        <title>The Global Catalogue of Microorganisms (GCM) 10K type strain sequencing project: providing services to taxonomists for standard genome sequencing and annotation.</title>
        <authorList>
            <consortium name="The Broad Institute Genomics Platform"/>
            <consortium name="The Broad Institute Genome Sequencing Center for Infectious Disease"/>
            <person name="Wu L."/>
            <person name="Ma J."/>
        </authorList>
    </citation>
    <scope>NUCLEOTIDE SEQUENCE [LARGE SCALE GENOMIC DNA]</scope>
    <source>
        <strain evidence="2">NBRC 100033</strain>
    </source>
</reference>
<sequence length="204" mass="23167">MNALAKMQEKEIFLRSFFENSFFENTLFGTHLFELQAEHRVAKNLKKLEEEWLAITHVKQIPILLNQHETTYFAALCSFSPRLARSVSLNSFEQLITQAKAAGLPLSLTLFCKGSKHTTHQAIISKQIKKNCLCLNWQEGHAELEPSQFEFAFISRVPCSDGCGWINSLEIFGADGELLLQIQGSCEDQQAENLKLREIFSSLV</sequence>
<dbReference type="Gene3D" id="3.40.1570.10">
    <property type="entry name" value="HemS/ChuS/ChuX like domains"/>
    <property type="match status" value="1"/>
</dbReference>
<dbReference type="Proteomes" id="UP001156682">
    <property type="component" value="Unassembled WGS sequence"/>
</dbReference>
<dbReference type="EMBL" id="BSOR01000028">
    <property type="protein sequence ID" value="GLR64236.1"/>
    <property type="molecule type" value="Genomic_DNA"/>
</dbReference>
<protein>
    <submittedName>
        <fullName evidence="1">Uncharacterized protein</fullName>
    </submittedName>
</protein>
<gene>
    <name evidence="1" type="ORF">GCM10007878_16740</name>
</gene>
<dbReference type="SUPFAM" id="SSF144064">
    <property type="entry name" value="Heme iron utilization protein-like"/>
    <property type="match status" value="1"/>
</dbReference>
<proteinExistence type="predicted"/>
<keyword evidence="2" id="KW-1185">Reference proteome</keyword>
<dbReference type="InterPro" id="IPR053733">
    <property type="entry name" value="Heme_Transport_Util_sf"/>
</dbReference>
<name>A0ABQ5ZVN7_9GAMM</name>
<dbReference type="RefSeq" id="WP_027851077.1">
    <property type="nucleotide sequence ID" value="NZ_BSOR01000028.1"/>
</dbReference>
<evidence type="ECO:0000313" key="1">
    <source>
        <dbReference type="EMBL" id="GLR64236.1"/>
    </source>
</evidence>
<evidence type="ECO:0000313" key="2">
    <source>
        <dbReference type="Proteomes" id="UP001156682"/>
    </source>
</evidence>
<comment type="caution">
    <text evidence="1">The sequence shown here is derived from an EMBL/GenBank/DDBJ whole genome shotgun (WGS) entry which is preliminary data.</text>
</comment>
<organism evidence="1 2">
    <name type="scientific">Marinospirillum insulare</name>
    <dbReference type="NCBI Taxonomy" id="217169"/>
    <lineage>
        <taxon>Bacteria</taxon>
        <taxon>Pseudomonadati</taxon>
        <taxon>Pseudomonadota</taxon>
        <taxon>Gammaproteobacteria</taxon>
        <taxon>Oceanospirillales</taxon>
        <taxon>Oceanospirillaceae</taxon>
        <taxon>Marinospirillum</taxon>
    </lineage>
</organism>
<accession>A0ABQ5ZVN7</accession>